<organism evidence="2 3">
    <name type="scientific">Orientia tsutsugamushi str. TA716</name>
    <dbReference type="NCBI Taxonomy" id="1359175"/>
    <lineage>
        <taxon>Bacteria</taxon>
        <taxon>Pseudomonadati</taxon>
        <taxon>Pseudomonadota</taxon>
        <taxon>Alphaproteobacteria</taxon>
        <taxon>Rickettsiales</taxon>
        <taxon>Rickettsiaceae</taxon>
        <taxon>Rickettsieae</taxon>
        <taxon>Orientia</taxon>
    </lineage>
</organism>
<name>A0A0F3P077_ORITS</name>
<comment type="caution">
    <text evidence="2">The sequence shown here is derived from an EMBL/GenBank/DDBJ whole genome shotgun (WGS) entry which is preliminary data.</text>
</comment>
<dbReference type="PATRIC" id="fig|1359175.3.peg.2590"/>
<protein>
    <submittedName>
        <fullName evidence="2">Putative conjugative transfer protein TraH</fullName>
    </submittedName>
</protein>
<dbReference type="Proteomes" id="UP000033671">
    <property type="component" value="Unassembled WGS sequence"/>
</dbReference>
<feature type="signal peptide" evidence="1">
    <location>
        <begin position="1"/>
        <end position="23"/>
    </location>
</feature>
<dbReference type="EMBL" id="LAOA01000067">
    <property type="protein sequence ID" value="KJV73775.1"/>
    <property type="molecule type" value="Genomic_DNA"/>
</dbReference>
<reference evidence="2 3" key="1">
    <citation type="submission" date="2015-01" db="EMBL/GenBank/DDBJ databases">
        <title>Genome Sequencing of Rickettsiales.</title>
        <authorList>
            <person name="Daugherty S.C."/>
            <person name="Su Q."/>
            <person name="Abolude K."/>
            <person name="Beier-Sexton M."/>
            <person name="Carlyon J.A."/>
            <person name="Carter R."/>
            <person name="Day N.P."/>
            <person name="Dumler S.J."/>
            <person name="Dyachenko V."/>
            <person name="Godinez A."/>
            <person name="Kurtti T.J."/>
            <person name="Lichay M."/>
            <person name="Mullins K.E."/>
            <person name="Ott S."/>
            <person name="Pappas-Brown V."/>
            <person name="Paris D.H."/>
            <person name="Patel P."/>
            <person name="Richards A.L."/>
            <person name="Sadzewicz L."/>
            <person name="Sears K."/>
            <person name="Seidman D."/>
            <person name="Sengamalay N."/>
            <person name="Stenos J."/>
            <person name="Tallon L.J."/>
            <person name="Vincent G."/>
            <person name="Fraser C.M."/>
            <person name="Munderloh U."/>
            <person name="Dunning-Hotopp J.C."/>
        </authorList>
    </citation>
    <scope>NUCLEOTIDE SEQUENCE [LARGE SCALE GENOMIC DNA]</scope>
    <source>
        <strain evidence="2 3">TA716</strain>
    </source>
</reference>
<accession>A0A0F3P077</accession>
<evidence type="ECO:0000313" key="2">
    <source>
        <dbReference type="EMBL" id="KJV73775.1"/>
    </source>
</evidence>
<keyword evidence="1" id="KW-0732">Signal</keyword>
<dbReference type="AlphaFoldDB" id="A0A0F3P077"/>
<evidence type="ECO:0000313" key="3">
    <source>
        <dbReference type="Proteomes" id="UP000033671"/>
    </source>
</evidence>
<evidence type="ECO:0000256" key="1">
    <source>
        <dbReference type="SAM" id="SignalP"/>
    </source>
</evidence>
<gene>
    <name evidence="2" type="ORF">OTSTA716_1476</name>
</gene>
<sequence>MSIRIRVYAIAALFSLQAPVSLAWNIENVFQGMSVNVTRSGSYQIKRLDIMQLADYLPNKPNIISAICYNSTIFKHEL</sequence>
<feature type="chain" id="PRO_5002465164" evidence="1">
    <location>
        <begin position="24"/>
        <end position="78"/>
    </location>
</feature>
<proteinExistence type="predicted"/>